<name>A0A0R2DU23_9LACO</name>
<feature type="domain" description="GST N-terminal" evidence="1">
    <location>
        <begin position="19"/>
        <end position="101"/>
    </location>
</feature>
<dbReference type="Gene3D" id="1.20.1050.10">
    <property type="match status" value="1"/>
</dbReference>
<keyword evidence="4" id="KW-1185">Reference proteome</keyword>
<sequence length="232" mass="27221">MNPFSFNCYFDEYKNKGRRIVMKLFYAAGSSSMAPHILLEESGIPYVLEKVNLDTKTWNGGDYNSLNPKSYVPALATDSDGVLTECAVVLEYIGRQTNKEHFIDEYRSKSYWKQRMWLNYIATELHKNFISPFRKGNWLPNTADSKSFVYKRVLPRLKFVDNALKQQDYLVNNEFSAPDAYLFVITNWIKRLGYNFDDFKNLQSFDARMRERSAVQRVLRQEGKAHTLQEKD</sequence>
<dbReference type="PROSITE" id="PS50404">
    <property type="entry name" value="GST_NTER"/>
    <property type="match status" value="1"/>
</dbReference>
<dbReference type="SUPFAM" id="SSF47616">
    <property type="entry name" value="GST C-terminal domain-like"/>
    <property type="match status" value="1"/>
</dbReference>
<evidence type="ECO:0008006" key="5">
    <source>
        <dbReference type="Google" id="ProtNLM"/>
    </source>
</evidence>
<organism evidence="3 4">
    <name type="scientific">Liquorilactobacillus sucicola DSM 21376 = JCM 15457</name>
    <dbReference type="NCBI Taxonomy" id="1423806"/>
    <lineage>
        <taxon>Bacteria</taxon>
        <taxon>Bacillati</taxon>
        <taxon>Bacillota</taxon>
        <taxon>Bacilli</taxon>
        <taxon>Lactobacillales</taxon>
        <taxon>Lactobacillaceae</taxon>
        <taxon>Liquorilactobacillus</taxon>
    </lineage>
</organism>
<dbReference type="InterPro" id="IPR040079">
    <property type="entry name" value="Glutathione_S-Trfase"/>
</dbReference>
<dbReference type="InterPro" id="IPR036282">
    <property type="entry name" value="Glutathione-S-Trfase_C_sf"/>
</dbReference>
<dbReference type="SUPFAM" id="SSF52833">
    <property type="entry name" value="Thioredoxin-like"/>
    <property type="match status" value="1"/>
</dbReference>
<dbReference type="AlphaFoldDB" id="A0A0R2DU23"/>
<evidence type="ECO:0000259" key="2">
    <source>
        <dbReference type="PROSITE" id="PS50405"/>
    </source>
</evidence>
<feature type="domain" description="GST C-terminal" evidence="2">
    <location>
        <begin position="107"/>
        <end position="232"/>
    </location>
</feature>
<dbReference type="SFLD" id="SFLDS00019">
    <property type="entry name" value="Glutathione_Transferase_(cytos"/>
    <property type="match status" value="1"/>
</dbReference>
<dbReference type="CDD" id="cd03057">
    <property type="entry name" value="GST_N_Beta"/>
    <property type="match status" value="1"/>
</dbReference>
<dbReference type="InterPro" id="IPR004045">
    <property type="entry name" value="Glutathione_S-Trfase_N"/>
</dbReference>
<dbReference type="EMBL" id="AYZF01000008">
    <property type="protein sequence ID" value="KRN06899.1"/>
    <property type="molecule type" value="Genomic_DNA"/>
</dbReference>
<dbReference type="Gene3D" id="3.40.30.10">
    <property type="entry name" value="Glutaredoxin"/>
    <property type="match status" value="1"/>
</dbReference>
<evidence type="ECO:0000313" key="3">
    <source>
        <dbReference type="EMBL" id="KRN06899.1"/>
    </source>
</evidence>
<dbReference type="PANTHER" id="PTHR44051:SF8">
    <property type="entry name" value="GLUTATHIONE S-TRANSFERASE GSTA"/>
    <property type="match status" value="1"/>
</dbReference>
<dbReference type="Proteomes" id="UP000050961">
    <property type="component" value="Unassembled WGS sequence"/>
</dbReference>
<dbReference type="eggNOG" id="COG0625">
    <property type="taxonomic scope" value="Bacteria"/>
</dbReference>
<comment type="caution">
    <text evidence="3">The sequence shown here is derived from an EMBL/GenBank/DDBJ whole genome shotgun (WGS) entry which is preliminary data.</text>
</comment>
<dbReference type="InterPro" id="IPR036249">
    <property type="entry name" value="Thioredoxin-like_sf"/>
</dbReference>
<dbReference type="PATRIC" id="fig|1423806.3.peg.467"/>
<evidence type="ECO:0000259" key="1">
    <source>
        <dbReference type="PROSITE" id="PS50404"/>
    </source>
</evidence>
<accession>A0A0R2DU23</accession>
<dbReference type="SFLD" id="SFLDG01150">
    <property type="entry name" value="Main.1:_Beta-like"/>
    <property type="match status" value="1"/>
</dbReference>
<dbReference type="SFLD" id="SFLDG00358">
    <property type="entry name" value="Main_(cytGST)"/>
    <property type="match status" value="1"/>
</dbReference>
<dbReference type="Pfam" id="PF00043">
    <property type="entry name" value="GST_C"/>
    <property type="match status" value="1"/>
</dbReference>
<protein>
    <recommendedName>
        <fullName evidence="5">Glutathione S-transferase</fullName>
    </recommendedName>
</protein>
<dbReference type="STRING" id="1423806.FD15_GL000459"/>
<dbReference type="PROSITE" id="PS50405">
    <property type="entry name" value="GST_CTER"/>
    <property type="match status" value="1"/>
</dbReference>
<dbReference type="InterPro" id="IPR010987">
    <property type="entry name" value="Glutathione-S-Trfase_C-like"/>
</dbReference>
<dbReference type="Pfam" id="PF13409">
    <property type="entry name" value="GST_N_2"/>
    <property type="match status" value="1"/>
</dbReference>
<dbReference type="InterPro" id="IPR004046">
    <property type="entry name" value="GST_C"/>
</dbReference>
<evidence type="ECO:0000313" key="4">
    <source>
        <dbReference type="Proteomes" id="UP000050961"/>
    </source>
</evidence>
<proteinExistence type="predicted"/>
<gene>
    <name evidence="3" type="ORF">FD15_GL000459</name>
</gene>
<dbReference type="PANTHER" id="PTHR44051">
    <property type="entry name" value="GLUTATHIONE S-TRANSFERASE-RELATED"/>
    <property type="match status" value="1"/>
</dbReference>
<reference evidence="3 4" key="1">
    <citation type="journal article" date="2015" name="Genome Announc.">
        <title>Expanding the biotechnology potential of lactobacilli through comparative genomics of 213 strains and associated genera.</title>
        <authorList>
            <person name="Sun Z."/>
            <person name="Harris H.M."/>
            <person name="McCann A."/>
            <person name="Guo C."/>
            <person name="Argimon S."/>
            <person name="Zhang W."/>
            <person name="Yang X."/>
            <person name="Jeffery I.B."/>
            <person name="Cooney J.C."/>
            <person name="Kagawa T.F."/>
            <person name="Liu W."/>
            <person name="Song Y."/>
            <person name="Salvetti E."/>
            <person name="Wrobel A."/>
            <person name="Rasinkangas P."/>
            <person name="Parkhill J."/>
            <person name="Rea M.C."/>
            <person name="O'Sullivan O."/>
            <person name="Ritari J."/>
            <person name="Douillard F.P."/>
            <person name="Paul Ross R."/>
            <person name="Yang R."/>
            <person name="Briner A.E."/>
            <person name="Felis G.E."/>
            <person name="de Vos W.M."/>
            <person name="Barrangou R."/>
            <person name="Klaenhammer T.R."/>
            <person name="Caufield P.W."/>
            <person name="Cui Y."/>
            <person name="Zhang H."/>
            <person name="O'Toole P.W."/>
        </authorList>
    </citation>
    <scope>NUCLEOTIDE SEQUENCE [LARGE SCALE GENOMIC DNA]</scope>
    <source>
        <strain evidence="3 4">DSM 21376</strain>
    </source>
</reference>
<dbReference type="CDD" id="cd03188">
    <property type="entry name" value="GST_C_Beta"/>
    <property type="match status" value="1"/>
</dbReference>